<comment type="caution">
    <text evidence="2">The sequence shown here is derived from an EMBL/GenBank/DDBJ whole genome shotgun (WGS) entry which is preliminary data.</text>
</comment>
<accession>A0A8S9PKI8</accession>
<protein>
    <submittedName>
        <fullName evidence="2">Uncharacterized protein</fullName>
    </submittedName>
</protein>
<organism evidence="2 3">
    <name type="scientific">Brassica cretica</name>
    <name type="common">Mustard</name>
    <dbReference type="NCBI Taxonomy" id="69181"/>
    <lineage>
        <taxon>Eukaryota</taxon>
        <taxon>Viridiplantae</taxon>
        <taxon>Streptophyta</taxon>
        <taxon>Embryophyta</taxon>
        <taxon>Tracheophyta</taxon>
        <taxon>Spermatophyta</taxon>
        <taxon>Magnoliopsida</taxon>
        <taxon>eudicotyledons</taxon>
        <taxon>Gunneridae</taxon>
        <taxon>Pentapetalae</taxon>
        <taxon>rosids</taxon>
        <taxon>malvids</taxon>
        <taxon>Brassicales</taxon>
        <taxon>Brassicaceae</taxon>
        <taxon>Brassiceae</taxon>
        <taxon>Brassica</taxon>
    </lineage>
</organism>
<proteinExistence type="predicted"/>
<evidence type="ECO:0000313" key="2">
    <source>
        <dbReference type="EMBL" id="KAF3524063.1"/>
    </source>
</evidence>
<evidence type="ECO:0000313" key="3">
    <source>
        <dbReference type="Proteomes" id="UP000712600"/>
    </source>
</evidence>
<evidence type="ECO:0000256" key="1">
    <source>
        <dbReference type="SAM" id="MobiDB-lite"/>
    </source>
</evidence>
<sequence>MHGLMSYRRFGRAHARARSLRSDRAEHAFGCCVATLFELLSDFSLTHEKIRCPLLRRGSLKEKQQASESHSGEKTHQNAGSAPPKANPSCKLLEGPPGFPPLFPELSKEEQKMAMLYISHADDTERRARIERVMQGIEANTADSTLRITKITNELNKGKGHVFDYSSFTERSHSCKQARKGISSDCRSKSDQLEEEAESSATNGCVFSAPVLASTDFQLGSSSGGRVSAITNGKKSQRKRPPVWKRRNGLRQHGAPLSSTAHVPTPQLSMKRKSSPPPSSVIDLTLTISDLLLPNSSAWDAALVRRTFTDHDTEIILRLKPNKMQEDGYKWGFTKDGIYTSRSGYRFVDSFPEEDGFSKNSVFLNMYHLLEMSRKSPKDSDTISFPLILWHLWKARNSLAFEKIHYSSVSVLSKARAEAAVWFELNTAQTE</sequence>
<feature type="compositionally biased region" description="Basic and acidic residues" evidence="1">
    <location>
        <begin position="59"/>
        <end position="76"/>
    </location>
</feature>
<feature type="compositionally biased region" description="Polar residues" evidence="1">
    <location>
        <begin position="219"/>
        <end position="234"/>
    </location>
</feature>
<gene>
    <name evidence="2" type="ORF">F2Q69_00047240</name>
</gene>
<reference evidence="2" key="1">
    <citation type="submission" date="2019-12" db="EMBL/GenBank/DDBJ databases">
        <title>Genome sequencing and annotation of Brassica cretica.</title>
        <authorList>
            <person name="Studholme D.J."/>
            <person name="Sarris P."/>
        </authorList>
    </citation>
    <scope>NUCLEOTIDE SEQUENCE</scope>
    <source>
        <strain evidence="2">PFS-109/04</strain>
        <tissue evidence="2">Leaf</tissue>
    </source>
</reference>
<feature type="region of interest" description="Disordered" evidence="1">
    <location>
        <begin position="176"/>
        <end position="200"/>
    </location>
</feature>
<feature type="region of interest" description="Disordered" evidence="1">
    <location>
        <begin position="219"/>
        <end position="279"/>
    </location>
</feature>
<dbReference type="EMBL" id="QGKX02001347">
    <property type="protein sequence ID" value="KAF3524063.1"/>
    <property type="molecule type" value="Genomic_DNA"/>
</dbReference>
<feature type="compositionally biased region" description="Basic residues" evidence="1">
    <location>
        <begin position="235"/>
        <end position="250"/>
    </location>
</feature>
<feature type="region of interest" description="Disordered" evidence="1">
    <location>
        <begin position="59"/>
        <end position="94"/>
    </location>
</feature>
<feature type="compositionally biased region" description="Polar residues" evidence="1">
    <location>
        <begin position="257"/>
        <end position="268"/>
    </location>
</feature>
<name>A0A8S9PKI8_BRACR</name>
<dbReference type="AlphaFoldDB" id="A0A8S9PKI8"/>
<dbReference type="Proteomes" id="UP000712600">
    <property type="component" value="Unassembled WGS sequence"/>
</dbReference>